<dbReference type="Pfam" id="PF13692">
    <property type="entry name" value="Glyco_trans_1_4"/>
    <property type="match status" value="1"/>
</dbReference>
<dbReference type="GO" id="GO:0016740">
    <property type="term" value="F:transferase activity"/>
    <property type="evidence" value="ECO:0007669"/>
    <property type="project" value="UniProtKB-KW"/>
</dbReference>
<gene>
    <name evidence="1" type="ORF">CA264_06600</name>
</gene>
<name>A0A1X9YQJ3_9BACT</name>
<proteinExistence type="predicted"/>
<keyword evidence="1" id="KW-0808">Transferase</keyword>
<dbReference type="AlphaFoldDB" id="A0A1X9YQJ3"/>
<sequence>MSEKRILIASILKPINDTRMFEKLGLSLSKLPDTQVHIAGFQAPVPEAPDNVYFHPLFNFHRLSVRRFLAQRQYMRLLEKIKPHLVIASTHELLRSSQEYCRRYGAKLMYDVQENYALNLTSQGHYPPLLRQLLAFGVRKAESKAAPDVAHFLLAERSYAAELPFLPQGKYSILENKYQAQGGYSTPATPVTLANAPLRLLYSGTIAAMNGVFEAVDLVEKLHQQDGTTTLTIIGYCAQSQELQQLRQRISGKGYIRMIGGEHLVPHAQILQAISQSNVGLLPYRPNPSTARCVPTKLYEYMAYALPMLVQQNPLWQELLEQHQAGLSIDFQRVKADEVRRRLRQQRFYTAGAPHSVFWQTEEEKLLSVVKTALSGEASINNLFLDKSK</sequence>
<dbReference type="Proteomes" id="UP000266292">
    <property type="component" value="Chromosome"/>
</dbReference>
<dbReference type="STRING" id="709015.GCA_000472485_01326"/>
<dbReference type="Gene3D" id="3.40.50.2000">
    <property type="entry name" value="Glycogen Phosphorylase B"/>
    <property type="match status" value="1"/>
</dbReference>
<organism evidence="1 2">
    <name type="scientific">Pontibacter actiniarum</name>
    <dbReference type="NCBI Taxonomy" id="323450"/>
    <lineage>
        <taxon>Bacteria</taxon>
        <taxon>Pseudomonadati</taxon>
        <taxon>Bacteroidota</taxon>
        <taxon>Cytophagia</taxon>
        <taxon>Cytophagales</taxon>
        <taxon>Hymenobacteraceae</taxon>
        <taxon>Pontibacter</taxon>
    </lineage>
</organism>
<dbReference type="EMBL" id="CP021235">
    <property type="protein sequence ID" value="ARS35139.1"/>
    <property type="molecule type" value="Genomic_DNA"/>
</dbReference>
<dbReference type="SUPFAM" id="SSF53756">
    <property type="entry name" value="UDP-Glycosyltransferase/glycogen phosphorylase"/>
    <property type="match status" value="1"/>
</dbReference>
<evidence type="ECO:0000313" key="1">
    <source>
        <dbReference type="EMBL" id="ARS35139.1"/>
    </source>
</evidence>
<evidence type="ECO:0000313" key="2">
    <source>
        <dbReference type="Proteomes" id="UP000266292"/>
    </source>
</evidence>
<reference evidence="2" key="1">
    <citation type="submission" date="2017-05" db="EMBL/GenBank/DDBJ databases">
        <authorList>
            <person name="Ray J."/>
            <person name="Price M."/>
            <person name="Deutschbauer A."/>
        </authorList>
    </citation>
    <scope>NUCLEOTIDE SEQUENCE [LARGE SCALE GENOMIC DNA]</scope>
    <source>
        <strain evidence="2">DSM 19842</strain>
    </source>
</reference>
<dbReference type="KEGG" id="pact:CA264_06600"/>
<protein>
    <submittedName>
        <fullName evidence="1">Glycosyltransferase</fullName>
    </submittedName>
</protein>
<keyword evidence="2" id="KW-1185">Reference proteome</keyword>
<dbReference type="OrthoDB" id="925984at2"/>
<accession>A0A1X9YQJ3</accession>
<dbReference type="RefSeq" id="WP_025605680.1">
    <property type="nucleotide sequence ID" value="NZ_CP021235.1"/>
</dbReference>